<name>A0AAV7F6V4_ARIFI</name>
<gene>
    <name evidence="1" type="ORF">H6P81_001385</name>
</gene>
<evidence type="ECO:0000313" key="1">
    <source>
        <dbReference type="EMBL" id="KAG9456877.1"/>
    </source>
</evidence>
<keyword evidence="2" id="KW-1185">Reference proteome</keyword>
<proteinExistence type="predicted"/>
<evidence type="ECO:0000313" key="2">
    <source>
        <dbReference type="Proteomes" id="UP000825729"/>
    </source>
</evidence>
<dbReference type="EMBL" id="JAINDJ010000002">
    <property type="protein sequence ID" value="KAG9456877.1"/>
    <property type="molecule type" value="Genomic_DNA"/>
</dbReference>
<reference evidence="1 2" key="1">
    <citation type="submission" date="2021-07" db="EMBL/GenBank/DDBJ databases">
        <title>The Aristolochia fimbriata genome: insights into angiosperm evolution, floral development and chemical biosynthesis.</title>
        <authorList>
            <person name="Jiao Y."/>
        </authorList>
    </citation>
    <scope>NUCLEOTIDE SEQUENCE [LARGE SCALE GENOMIC DNA]</scope>
    <source>
        <strain evidence="1">IBCAS-2021</strain>
        <tissue evidence="1">Leaf</tissue>
    </source>
</reference>
<organism evidence="1 2">
    <name type="scientific">Aristolochia fimbriata</name>
    <name type="common">White veined hardy Dutchman's pipe vine</name>
    <dbReference type="NCBI Taxonomy" id="158543"/>
    <lineage>
        <taxon>Eukaryota</taxon>
        <taxon>Viridiplantae</taxon>
        <taxon>Streptophyta</taxon>
        <taxon>Embryophyta</taxon>
        <taxon>Tracheophyta</taxon>
        <taxon>Spermatophyta</taxon>
        <taxon>Magnoliopsida</taxon>
        <taxon>Magnoliidae</taxon>
        <taxon>Piperales</taxon>
        <taxon>Aristolochiaceae</taxon>
        <taxon>Aristolochia</taxon>
    </lineage>
</organism>
<sequence length="222" mass="24895">MKFQISLVEALSLSLPLPSFCSVSDSLLSLLKFQFQISKLRYVNSPSFPPIETAKPRNQKIKLPSKISSTYNSHDVPLLLTFSNLPSPTLFALPHPAVALSFTMELVPHCHHPNKENLAPPLMNPPPPSTCRSIRPKKRLRTPLEDVTNFFPSLSGDSSVLVSDPETVFDFSFIRRIDRFVVSCQPGMDKGASAGNGRKRRVLNHSDELPRSCRLSIRKEFR</sequence>
<protein>
    <submittedName>
        <fullName evidence="1">Uncharacterized protein</fullName>
    </submittedName>
</protein>
<dbReference type="Proteomes" id="UP000825729">
    <property type="component" value="Unassembled WGS sequence"/>
</dbReference>
<comment type="caution">
    <text evidence="1">The sequence shown here is derived from an EMBL/GenBank/DDBJ whole genome shotgun (WGS) entry which is preliminary data.</text>
</comment>
<dbReference type="AlphaFoldDB" id="A0AAV7F6V4"/>
<accession>A0AAV7F6V4</accession>